<feature type="region of interest" description="Disordered" evidence="1">
    <location>
        <begin position="1"/>
        <end position="72"/>
    </location>
</feature>
<evidence type="ECO:0000313" key="2">
    <source>
        <dbReference type="EMBL" id="KOF69601.1"/>
    </source>
</evidence>
<name>A0A0L8FXX9_OCTBM</name>
<sequence>MFDATMPVKPKTTSKSKQKTTPKSKRVFTPTRRSARIQRIDPSGVPLLSLPDVEPEEKMERKPLGPLKMSDLVSNENTEDSTKVFAANLKNLSDAAEPQKLKTPTSASLVRYF</sequence>
<dbReference type="AlphaFoldDB" id="A0A0L8FXX9"/>
<gene>
    <name evidence="2" type="ORF">OCBIM_22004450mg</name>
</gene>
<feature type="compositionally biased region" description="Basic residues" evidence="1">
    <location>
        <begin position="12"/>
        <end position="26"/>
    </location>
</feature>
<organism evidence="2">
    <name type="scientific">Octopus bimaculoides</name>
    <name type="common">California two-spotted octopus</name>
    <dbReference type="NCBI Taxonomy" id="37653"/>
    <lineage>
        <taxon>Eukaryota</taxon>
        <taxon>Metazoa</taxon>
        <taxon>Spiralia</taxon>
        <taxon>Lophotrochozoa</taxon>
        <taxon>Mollusca</taxon>
        <taxon>Cephalopoda</taxon>
        <taxon>Coleoidea</taxon>
        <taxon>Octopodiformes</taxon>
        <taxon>Octopoda</taxon>
        <taxon>Incirrata</taxon>
        <taxon>Octopodidae</taxon>
        <taxon>Octopus</taxon>
    </lineage>
</organism>
<proteinExistence type="predicted"/>
<dbReference type="EMBL" id="KQ425308">
    <property type="protein sequence ID" value="KOF69601.1"/>
    <property type="molecule type" value="Genomic_DNA"/>
</dbReference>
<accession>A0A0L8FXX9</accession>
<dbReference type="OrthoDB" id="9890280at2759"/>
<evidence type="ECO:0000256" key="1">
    <source>
        <dbReference type="SAM" id="MobiDB-lite"/>
    </source>
</evidence>
<reference evidence="2" key="1">
    <citation type="submission" date="2015-07" db="EMBL/GenBank/DDBJ databases">
        <title>MeaNS - Measles Nucleotide Surveillance Program.</title>
        <authorList>
            <person name="Tran T."/>
            <person name="Druce J."/>
        </authorList>
    </citation>
    <scope>NUCLEOTIDE SEQUENCE</scope>
    <source>
        <strain evidence="2">UCB-OBI-ISO-001</strain>
        <tissue evidence="2">Gonad</tissue>
    </source>
</reference>
<protein>
    <submittedName>
        <fullName evidence="2">Uncharacterized protein</fullName>
    </submittedName>
</protein>